<dbReference type="InterPro" id="IPR011611">
    <property type="entry name" value="PfkB_dom"/>
</dbReference>
<proteinExistence type="predicted"/>
<dbReference type="AlphaFoldDB" id="A0A7M2RH56"/>
<gene>
    <name evidence="4" type="ORF">INP51_11725</name>
</gene>
<evidence type="ECO:0000259" key="3">
    <source>
        <dbReference type="Pfam" id="PF00294"/>
    </source>
</evidence>
<dbReference type="GO" id="GO:0016301">
    <property type="term" value="F:kinase activity"/>
    <property type="evidence" value="ECO:0007669"/>
    <property type="project" value="UniProtKB-KW"/>
</dbReference>
<reference evidence="4 5" key="1">
    <citation type="submission" date="2020-10" db="EMBL/GenBank/DDBJ databases">
        <title>Blautia liquoris sp.nov., isolated from the mud in a fermentation cellar used for the production of Chinese strong-flavoured liquor.</title>
        <authorList>
            <person name="Lu L."/>
        </authorList>
    </citation>
    <scope>NUCLEOTIDE SEQUENCE [LARGE SCALE GENOMIC DNA]</scope>
    <source>
        <strain evidence="4 5">LZLJ-3</strain>
    </source>
</reference>
<dbReference type="InterPro" id="IPR052562">
    <property type="entry name" value="Ketohexokinase-related"/>
</dbReference>
<evidence type="ECO:0000313" key="5">
    <source>
        <dbReference type="Proteomes" id="UP000593601"/>
    </source>
</evidence>
<keyword evidence="2 4" id="KW-0418">Kinase</keyword>
<dbReference type="KEGG" id="bliq:INP51_11725"/>
<dbReference type="SUPFAM" id="SSF53613">
    <property type="entry name" value="Ribokinase-like"/>
    <property type="match status" value="1"/>
</dbReference>
<dbReference type="PANTHER" id="PTHR42774:SF3">
    <property type="entry name" value="KETOHEXOKINASE"/>
    <property type="match status" value="1"/>
</dbReference>
<dbReference type="Pfam" id="PF00294">
    <property type="entry name" value="PfkB"/>
    <property type="match status" value="1"/>
</dbReference>
<evidence type="ECO:0000256" key="1">
    <source>
        <dbReference type="ARBA" id="ARBA00022679"/>
    </source>
</evidence>
<organism evidence="4 5">
    <name type="scientific">Blautia liquoris</name>
    <dbReference type="NCBI Taxonomy" id="2779518"/>
    <lineage>
        <taxon>Bacteria</taxon>
        <taxon>Bacillati</taxon>
        <taxon>Bacillota</taxon>
        <taxon>Clostridia</taxon>
        <taxon>Lachnospirales</taxon>
        <taxon>Lachnospiraceae</taxon>
        <taxon>Blautia</taxon>
    </lineage>
</organism>
<dbReference type="InterPro" id="IPR029056">
    <property type="entry name" value="Ribokinase-like"/>
</dbReference>
<evidence type="ECO:0000313" key="4">
    <source>
        <dbReference type="EMBL" id="QOV18670.1"/>
    </source>
</evidence>
<dbReference type="RefSeq" id="WP_193735032.1">
    <property type="nucleotide sequence ID" value="NZ_CP063304.1"/>
</dbReference>
<keyword evidence="1" id="KW-0808">Transferase</keyword>
<dbReference type="Proteomes" id="UP000593601">
    <property type="component" value="Chromosome"/>
</dbReference>
<dbReference type="PROSITE" id="PS00584">
    <property type="entry name" value="PFKB_KINASES_2"/>
    <property type="match status" value="1"/>
</dbReference>
<protein>
    <submittedName>
        <fullName evidence="4">Carbohydrate kinase family protein</fullName>
    </submittedName>
</protein>
<name>A0A7M2RH56_9FIRM</name>
<dbReference type="EMBL" id="CP063304">
    <property type="protein sequence ID" value="QOV18670.1"/>
    <property type="molecule type" value="Genomic_DNA"/>
</dbReference>
<keyword evidence="5" id="KW-1185">Reference proteome</keyword>
<dbReference type="Gene3D" id="3.40.1190.20">
    <property type="match status" value="1"/>
</dbReference>
<feature type="domain" description="Carbohydrate kinase PfkB" evidence="3">
    <location>
        <begin position="14"/>
        <end position="287"/>
    </location>
</feature>
<sequence length="320" mass="35060">MGFDVVGIDMPCWDLAVNLDEYPLPNTSGPVNRLSWQGGGKVSTGIIAAARLGAKCSISGAVGDDLFGQLCIRDFKEHGIHTGRLLVRQDATTGFSVVISDKNTMGRSILYRRGTAKNLSTIEFDKEILKDTRYLFISSINDTTVMAVKAAREEGIKIMIDADSYTDDLPALIPMIDVFVGSEFVYSELFDNPDQFRKNLESIYVRGPKIVVFTFGEKGSCGFCREGYFEVSAYKVKVEDTLGAGDVFHGAFVVGLLKGFSAEETTRFASAVSAIKCTKIGGRAGIPDYDTAIEFMKTGLIHSDELDERVNKYERGVENV</sequence>
<dbReference type="PANTHER" id="PTHR42774">
    <property type="entry name" value="PHOSPHOTRANSFERASE SYSTEM TRANSPORT PROTEIN"/>
    <property type="match status" value="1"/>
</dbReference>
<dbReference type="InterPro" id="IPR002173">
    <property type="entry name" value="Carboh/pur_kinase_PfkB_CS"/>
</dbReference>
<accession>A0A7M2RH56</accession>
<evidence type="ECO:0000256" key="2">
    <source>
        <dbReference type="ARBA" id="ARBA00022777"/>
    </source>
</evidence>